<keyword evidence="1" id="KW-1133">Transmembrane helix</keyword>
<feature type="transmembrane region" description="Helical" evidence="1">
    <location>
        <begin position="12"/>
        <end position="33"/>
    </location>
</feature>
<dbReference type="AlphaFoldDB" id="A0A1H8SRW1"/>
<sequence>MNFGRHPYRTVSLLIVAVMAFWALVGYGLILVWDKVFGPQAPTSLPSPWPSAGGSAVRTVPLPTGEMVAALPARTAADALCTAIPEQTWSKLLGGPIALEVDVFGYCHVVTATLSLDVHPVDAKPFTTGATKPVRVGGHDAILAADEGQTIATLFVTVARTSAVPGMVYPMLDFDLTEDFRADSGRDLVAMVQAVGDAVVPAVTAPGLPLPPITAAAGELPPREVGGVPGFGIADSAYPMAAWQLCTQLAKALSVPIAETKPKANGACDTVRTQAAFATASYVPPTFREQEESWPDTVAGRPARFDGDGGVEVKLRDDSNQSVRIFYSVARSNDQRRDVQDFAELVLPPLLGR</sequence>
<dbReference type="RefSeq" id="WP_091613573.1">
    <property type="nucleotide sequence ID" value="NZ_FOEF01000002.1"/>
</dbReference>
<dbReference type="EMBL" id="FOEF01000002">
    <property type="protein sequence ID" value="SEO81442.1"/>
    <property type="molecule type" value="Genomic_DNA"/>
</dbReference>
<proteinExistence type="predicted"/>
<keyword evidence="1" id="KW-0812">Transmembrane</keyword>
<reference evidence="3" key="1">
    <citation type="submission" date="2016-10" db="EMBL/GenBank/DDBJ databases">
        <authorList>
            <person name="Varghese N."/>
            <person name="Submissions S."/>
        </authorList>
    </citation>
    <scope>NUCLEOTIDE SEQUENCE [LARGE SCALE GENOMIC DNA]</scope>
    <source>
        <strain evidence="3">DSM 44993</strain>
    </source>
</reference>
<accession>A0A1H8SRW1</accession>
<keyword evidence="1" id="KW-0472">Membrane</keyword>
<dbReference type="STRING" id="394193.SAMN04489732_102256"/>
<gene>
    <name evidence="2" type="ORF">SAMN04489732_102256</name>
</gene>
<evidence type="ECO:0000313" key="3">
    <source>
        <dbReference type="Proteomes" id="UP000198582"/>
    </source>
</evidence>
<dbReference type="Proteomes" id="UP000198582">
    <property type="component" value="Unassembled WGS sequence"/>
</dbReference>
<evidence type="ECO:0000313" key="2">
    <source>
        <dbReference type="EMBL" id="SEO81442.1"/>
    </source>
</evidence>
<keyword evidence="3" id="KW-1185">Reference proteome</keyword>
<dbReference type="OrthoDB" id="3692187at2"/>
<protein>
    <submittedName>
        <fullName evidence="2">Uncharacterized protein</fullName>
    </submittedName>
</protein>
<organism evidence="2 3">
    <name type="scientific">Amycolatopsis saalfeldensis</name>
    <dbReference type="NCBI Taxonomy" id="394193"/>
    <lineage>
        <taxon>Bacteria</taxon>
        <taxon>Bacillati</taxon>
        <taxon>Actinomycetota</taxon>
        <taxon>Actinomycetes</taxon>
        <taxon>Pseudonocardiales</taxon>
        <taxon>Pseudonocardiaceae</taxon>
        <taxon>Amycolatopsis</taxon>
    </lineage>
</organism>
<name>A0A1H8SRW1_9PSEU</name>
<evidence type="ECO:0000256" key="1">
    <source>
        <dbReference type="SAM" id="Phobius"/>
    </source>
</evidence>